<name>A0A078JAS8_BRANA</name>
<protein>
    <submittedName>
        <fullName evidence="2">BnaA10g30220D protein</fullName>
    </submittedName>
</protein>
<keyword evidence="3" id="KW-1185">Reference proteome</keyword>
<dbReference type="PaxDb" id="3708-A0A078JAS8"/>
<evidence type="ECO:0000313" key="2">
    <source>
        <dbReference type="EMBL" id="CDY64668.1"/>
    </source>
</evidence>
<reference evidence="2 3" key="1">
    <citation type="journal article" date="2014" name="Science">
        <title>Plant genetics. Early allopolyploid evolution in the post-Neolithic Brassica napus oilseed genome.</title>
        <authorList>
            <person name="Chalhoub B."/>
            <person name="Denoeud F."/>
            <person name="Liu S."/>
            <person name="Parkin I.A."/>
            <person name="Tang H."/>
            <person name="Wang X."/>
            <person name="Chiquet J."/>
            <person name="Belcram H."/>
            <person name="Tong C."/>
            <person name="Samans B."/>
            <person name="Correa M."/>
            <person name="Da Silva C."/>
            <person name="Just J."/>
            <person name="Falentin C."/>
            <person name="Koh C.S."/>
            <person name="Le Clainche I."/>
            <person name="Bernard M."/>
            <person name="Bento P."/>
            <person name="Noel B."/>
            <person name="Labadie K."/>
            <person name="Alberti A."/>
            <person name="Charles M."/>
            <person name="Arnaud D."/>
            <person name="Guo H."/>
            <person name="Daviaud C."/>
            <person name="Alamery S."/>
            <person name="Jabbari K."/>
            <person name="Zhao M."/>
            <person name="Edger P.P."/>
            <person name="Chelaifa H."/>
            <person name="Tack D."/>
            <person name="Lassalle G."/>
            <person name="Mestiri I."/>
            <person name="Schnel N."/>
            <person name="Le Paslier M.C."/>
            <person name="Fan G."/>
            <person name="Renault V."/>
            <person name="Bayer P.E."/>
            <person name="Golicz A.A."/>
            <person name="Manoli S."/>
            <person name="Lee T.H."/>
            <person name="Thi V.H."/>
            <person name="Chalabi S."/>
            <person name="Hu Q."/>
            <person name="Fan C."/>
            <person name="Tollenaere R."/>
            <person name="Lu Y."/>
            <person name="Battail C."/>
            <person name="Shen J."/>
            <person name="Sidebottom C.H."/>
            <person name="Wang X."/>
            <person name="Canaguier A."/>
            <person name="Chauveau A."/>
            <person name="Berard A."/>
            <person name="Deniot G."/>
            <person name="Guan M."/>
            <person name="Liu Z."/>
            <person name="Sun F."/>
            <person name="Lim Y.P."/>
            <person name="Lyons E."/>
            <person name="Town C.D."/>
            <person name="Bancroft I."/>
            <person name="Wang X."/>
            <person name="Meng J."/>
            <person name="Ma J."/>
            <person name="Pires J.C."/>
            <person name="King G.J."/>
            <person name="Brunel D."/>
            <person name="Delourme R."/>
            <person name="Renard M."/>
            <person name="Aury J.M."/>
            <person name="Adams K.L."/>
            <person name="Batley J."/>
            <person name="Snowdon R.J."/>
            <person name="Tost J."/>
            <person name="Edwards D."/>
            <person name="Zhou Y."/>
            <person name="Hua W."/>
            <person name="Sharpe A.G."/>
            <person name="Paterson A.H."/>
            <person name="Guan C."/>
            <person name="Wincker P."/>
        </authorList>
    </citation>
    <scope>NUCLEOTIDE SEQUENCE [LARGE SCALE GENOMIC DNA]</scope>
    <source>
        <strain evidence="3">cv. Darmor-bzh</strain>
    </source>
</reference>
<sequence length="47" mass="5188">MGQRGPFKPESHNPDSTQPNKNPTRNVTSLLISILKLGVRVSMTLRA</sequence>
<proteinExistence type="predicted"/>
<dbReference type="AlphaFoldDB" id="A0A078JAS8"/>
<accession>A0A078JAS8</accession>
<dbReference type="EMBL" id="LK034516">
    <property type="protein sequence ID" value="CDY64668.1"/>
    <property type="molecule type" value="Genomic_DNA"/>
</dbReference>
<dbReference type="Gramene" id="CDY64668">
    <property type="protein sequence ID" value="CDY64668"/>
    <property type="gene ID" value="GSBRNA2T00042522001"/>
</dbReference>
<evidence type="ECO:0000313" key="3">
    <source>
        <dbReference type="Proteomes" id="UP000028999"/>
    </source>
</evidence>
<gene>
    <name evidence="2" type="primary">BnaA10g30220D</name>
    <name evidence="2" type="ORF">GSBRNA2T00042522001</name>
</gene>
<dbReference type="Proteomes" id="UP000028999">
    <property type="component" value="Unassembled WGS sequence"/>
</dbReference>
<evidence type="ECO:0000256" key="1">
    <source>
        <dbReference type="SAM" id="MobiDB-lite"/>
    </source>
</evidence>
<feature type="compositionally biased region" description="Polar residues" evidence="1">
    <location>
        <begin position="14"/>
        <end position="26"/>
    </location>
</feature>
<organism evidence="2 3">
    <name type="scientific">Brassica napus</name>
    <name type="common">Rape</name>
    <dbReference type="NCBI Taxonomy" id="3708"/>
    <lineage>
        <taxon>Eukaryota</taxon>
        <taxon>Viridiplantae</taxon>
        <taxon>Streptophyta</taxon>
        <taxon>Embryophyta</taxon>
        <taxon>Tracheophyta</taxon>
        <taxon>Spermatophyta</taxon>
        <taxon>Magnoliopsida</taxon>
        <taxon>eudicotyledons</taxon>
        <taxon>Gunneridae</taxon>
        <taxon>Pentapetalae</taxon>
        <taxon>rosids</taxon>
        <taxon>malvids</taxon>
        <taxon>Brassicales</taxon>
        <taxon>Brassicaceae</taxon>
        <taxon>Brassiceae</taxon>
        <taxon>Brassica</taxon>
    </lineage>
</organism>
<feature type="region of interest" description="Disordered" evidence="1">
    <location>
        <begin position="1"/>
        <end position="26"/>
    </location>
</feature>